<dbReference type="EMBL" id="AGNL01009125">
    <property type="protein sequence ID" value="EJK70064.1"/>
    <property type="molecule type" value="Genomic_DNA"/>
</dbReference>
<dbReference type="AlphaFoldDB" id="K0SYL1"/>
<comment type="similarity">
    <text evidence="2">Belongs to the SNF7 family.</text>
</comment>
<organism evidence="5 6">
    <name type="scientific">Thalassiosira oceanica</name>
    <name type="common">Marine diatom</name>
    <dbReference type="NCBI Taxonomy" id="159749"/>
    <lineage>
        <taxon>Eukaryota</taxon>
        <taxon>Sar</taxon>
        <taxon>Stramenopiles</taxon>
        <taxon>Ochrophyta</taxon>
        <taxon>Bacillariophyta</taxon>
        <taxon>Coscinodiscophyceae</taxon>
        <taxon>Thalassiosirophycidae</taxon>
        <taxon>Thalassiosirales</taxon>
        <taxon>Thalassiosiraceae</taxon>
        <taxon>Thalassiosira</taxon>
    </lineage>
</organism>
<sequence>MNWFGKKKAPKQPSAVSSTTTNSGGGGSASRTNTANTVVSLRENISTQDKREQHLEKKIEQLTAEAKAKMAKKDKKGALFALKRKKLYETEIDKIQNIKMTLETQVMNLESAQQNAATFQAMNAGKSAMTNIRAETGIDKVDDLMDEIKEEMEMADEISNALAQPVDPLMTDEDDLLAELEELEAEDVTEQLLEPAKKAELPAMPAVPSSQLPSIPNATKAEEEELKQLEAELAAL</sequence>
<evidence type="ECO:0000256" key="1">
    <source>
        <dbReference type="ARBA" id="ARBA00004177"/>
    </source>
</evidence>
<comment type="caution">
    <text evidence="5">The sequence shown here is derived from an EMBL/GenBank/DDBJ whole genome shotgun (WGS) entry which is preliminary data.</text>
</comment>
<reference evidence="5 6" key="1">
    <citation type="journal article" date="2012" name="Genome Biol.">
        <title>Genome and low-iron response of an oceanic diatom adapted to chronic iron limitation.</title>
        <authorList>
            <person name="Lommer M."/>
            <person name="Specht M."/>
            <person name="Roy A.S."/>
            <person name="Kraemer L."/>
            <person name="Andreson R."/>
            <person name="Gutowska M.A."/>
            <person name="Wolf J."/>
            <person name="Bergner S.V."/>
            <person name="Schilhabel M.B."/>
            <person name="Klostermeier U.C."/>
            <person name="Beiko R.G."/>
            <person name="Rosenstiel P."/>
            <person name="Hippler M."/>
            <person name="Laroche J."/>
        </authorList>
    </citation>
    <scope>NUCLEOTIDE SEQUENCE [LARGE SCALE GENOMIC DNA]</scope>
    <source>
        <strain evidence="5 6">CCMP1005</strain>
    </source>
</reference>
<dbReference type="Gene3D" id="6.10.250.1710">
    <property type="match status" value="1"/>
</dbReference>
<dbReference type="Pfam" id="PF03357">
    <property type="entry name" value="Snf7"/>
    <property type="match status" value="1"/>
</dbReference>
<protein>
    <submittedName>
        <fullName evidence="5">Uncharacterized protein</fullName>
    </submittedName>
</protein>
<dbReference type="InterPro" id="IPR005024">
    <property type="entry name" value="Snf7_fam"/>
</dbReference>
<dbReference type="PANTHER" id="PTHR22761">
    <property type="entry name" value="CHARGED MULTIVESICULAR BODY PROTEIN"/>
    <property type="match status" value="1"/>
</dbReference>
<dbReference type="GO" id="GO:0005771">
    <property type="term" value="C:multivesicular body"/>
    <property type="evidence" value="ECO:0007669"/>
    <property type="project" value="TreeGrafter"/>
</dbReference>
<dbReference type="OrthoDB" id="5592979at2759"/>
<dbReference type="Proteomes" id="UP000266841">
    <property type="component" value="Unassembled WGS sequence"/>
</dbReference>
<proteinExistence type="inferred from homology"/>
<dbReference type="GO" id="GO:0006900">
    <property type="term" value="P:vesicle budding from membrane"/>
    <property type="evidence" value="ECO:0007669"/>
    <property type="project" value="TreeGrafter"/>
</dbReference>
<keyword evidence="3" id="KW-0967">Endosome</keyword>
<name>K0SYL1_THAOC</name>
<comment type="subcellular location">
    <subcellularLocation>
        <location evidence="1">Endosome</location>
    </subcellularLocation>
</comment>
<dbReference type="eggNOG" id="KOG1656">
    <property type="taxonomic scope" value="Eukaryota"/>
</dbReference>
<dbReference type="OMA" id="MKQIHGG"/>
<evidence type="ECO:0000256" key="2">
    <source>
        <dbReference type="ARBA" id="ARBA00006190"/>
    </source>
</evidence>
<dbReference type="GO" id="GO:0009898">
    <property type="term" value="C:cytoplasmic side of plasma membrane"/>
    <property type="evidence" value="ECO:0007669"/>
    <property type="project" value="TreeGrafter"/>
</dbReference>
<dbReference type="Gene3D" id="1.10.287.1060">
    <property type="entry name" value="ESAT-6-like"/>
    <property type="match status" value="1"/>
</dbReference>
<feature type="region of interest" description="Disordered" evidence="4">
    <location>
        <begin position="1"/>
        <end position="53"/>
    </location>
</feature>
<keyword evidence="6" id="KW-1185">Reference proteome</keyword>
<evidence type="ECO:0000256" key="4">
    <source>
        <dbReference type="SAM" id="MobiDB-lite"/>
    </source>
</evidence>
<dbReference type="PANTHER" id="PTHR22761:SF10">
    <property type="entry name" value="GH13992P"/>
    <property type="match status" value="1"/>
</dbReference>
<dbReference type="GO" id="GO:0000815">
    <property type="term" value="C:ESCRT III complex"/>
    <property type="evidence" value="ECO:0007669"/>
    <property type="project" value="TreeGrafter"/>
</dbReference>
<feature type="region of interest" description="Disordered" evidence="4">
    <location>
        <begin position="188"/>
        <end position="225"/>
    </location>
</feature>
<dbReference type="GO" id="GO:0032511">
    <property type="term" value="P:late endosome to vacuole transport via multivesicular body sorting pathway"/>
    <property type="evidence" value="ECO:0007669"/>
    <property type="project" value="TreeGrafter"/>
</dbReference>
<evidence type="ECO:0000313" key="5">
    <source>
        <dbReference type="EMBL" id="EJK70064.1"/>
    </source>
</evidence>
<feature type="compositionally biased region" description="Basic residues" evidence="4">
    <location>
        <begin position="1"/>
        <end position="10"/>
    </location>
</feature>
<gene>
    <name evidence="5" type="ORF">THAOC_08613</name>
</gene>
<evidence type="ECO:0000256" key="3">
    <source>
        <dbReference type="ARBA" id="ARBA00022753"/>
    </source>
</evidence>
<evidence type="ECO:0000313" key="6">
    <source>
        <dbReference type="Proteomes" id="UP000266841"/>
    </source>
</evidence>
<feature type="compositionally biased region" description="Polar residues" evidence="4">
    <location>
        <begin position="36"/>
        <end position="47"/>
    </location>
</feature>
<feature type="compositionally biased region" description="Polar residues" evidence="4">
    <location>
        <begin position="208"/>
        <end position="217"/>
    </location>
</feature>
<accession>K0SYL1</accession>